<dbReference type="EMBL" id="JAENGZ010000187">
    <property type="protein sequence ID" value="KAG6966018.1"/>
    <property type="molecule type" value="Genomic_DNA"/>
</dbReference>
<feature type="compositionally biased region" description="Basic and acidic residues" evidence="1">
    <location>
        <begin position="246"/>
        <end position="261"/>
    </location>
</feature>
<reference evidence="2" key="1">
    <citation type="submission" date="2021-01" db="EMBL/GenBank/DDBJ databases">
        <title>Phytophthora aleatoria, a newly-described species from Pinus radiata is distinct from Phytophthora cactorum isolates based on comparative genomics.</title>
        <authorList>
            <person name="Mcdougal R."/>
            <person name="Panda P."/>
            <person name="Williams N."/>
            <person name="Studholme D.J."/>
        </authorList>
    </citation>
    <scope>NUCLEOTIDE SEQUENCE</scope>
    <source>
        <strain evidence="2">NZFS 3830</strain>
    </source>
</reference>
<dbReference type="VEuPathDB" id="FungiDB:PC110_g622"/>
<accession>A0A8T1UM05</accession>
<evidence type="ECO:0000313" key="3">
    <source>
        <dbReference type="Proteomes" id="UP000688947"/>
    </source>
</evidence>
<gene>
    <name evidence="2" type="ORF">JG687_00005078</name>
</gene>
<proteinExistence type="predicted"/>
<organism evidence="2 3">
    <name type="scientific">Phytophthora cactorum</name>
    <dbReference type="NCBI Taxonomy" id="29920"/>
    <lineage>
        <taxon>Eukaryota</taxon>
        <taxon>Sar</taxon>
        <taxon>Stramenopiles</taxon>
        <taxon>Oomycota</taxon>
        <taxon>Peronosporomycetes</taxon>
        <taxon>Peronosporales</taxon>
        <taxon>Peronosporaceae</taxon>
        <taxon>Phytophthora</taxon>
    </lineage>
</organism>
<sequence>MATRVRELMKEFEKPSRSGKYLAHQSRFQAARHPHCRLHRAHQSSPANRELGGVPLKLRFTRTSTVELGIPRLGSLFCYAYIPAGRDLGQIGGAASDQPSSPNGSDALSCGGAAVDERDERSGEDRESGQHRPTREEVQEASSAGNNLRVLPDDVAGKDGEVRFSVLDESEAIIRQGVHTISDSGRLTTVSTMPTSPKKRVMAGSTISSVSTQQTAESAREAAPRVAAKKAKYPPEIIEIDDSSSDEEHKTESDSEDDVRVPLRLQLNQVKQEPEYIEIKDEDTESDC</sequence>
<dbReference type="AlphaFoldDB" id="A0A8T1UM05"/>
<name>A0A8T1UM05_9STRA</name>
<feature type="region of interest" description="Disordered" evidence="1">
    <location>
        <begin position="92"/>
        <end position="154"/>
    </location>
</feature>
<feature type="compositionally biased region" description="Polar residues" evidence="1">
    <location>
        <begin position="205"/>
        <end position="217"/>
    </location>
</feature>
<feature type="compositionally biased region" description="Basic and acidic residues" evidence="1">
    <location>
        <begin position="115"/>
        <end position="138"/>
    </location>
</feature>
<feature type="compositionally biased region" description="Polar residues" evidence="1">
    <location>
        <begin position="97"/>
        <end position="106"/>
    </location>
</feature>
<dbReference type="OrthoDB" id="10399695at2759"/>
<evidence type="ECO:0000256" key="1">
    <source>
        <dbReference type="SAM" id="MobiDB-lite"/>
    </source>
</evidence>
<evidence type="ECO:0000313" key="2">
    <source>
        <dbReference type="EMBL" id="KAG6966018.1"/>
    </source>
</evidence>
<dbReference type="Proteomes" id="UP000688947">
    <property type="component" value="Unassembled WGS sequence"/>
</dbReference>
<feature type="region of interest" description="Disordered" evidence="1">
    <location>
        <begin position="194"/>
        <end position="267"/>
    </location>
</feature>
<protein>
    <submittedName>
        <fullName evidence="2">Uncharacterized protein</fullName>
    </submittedName>
</protein>
<comment type="caution">
    <text evidence="2">The sequence shown here is derived from an EMBL/GenBank/DDBJ whole genome shotgun (WGS) entry which is preliminary data.</text>
</comment>